<evidence type="ECO:0000313" key="2">
    <source>
        <dbReference type="Proteomes" id="UP000307956"/>
    </source>
</evidence>
<evidence type="ECO:0000313" key="1">
    <source>
        <dbReference type="EMBL" id="THF60339.1"/>
    </source>
</evidence>
<comment type="caution">
    <text evidence="1">The sequence shown here is derived from an EMBL/GenBank/DDBJ whole genome shotgun (WGS) entry which is preliminary data.</text>
</comment>
<dbReference type="OrthoDB" id="282152at2"/>
<accession>A0A4S4ALH5</accession>
<proteinExistence type="predicted"/>
<name>A0A4S4ALH5_9RHOO</name>
<dbReference type="AlphaFoldDB" id="A0A4S4ALH5"/>
<protein>
    <recommendedName>
        <fullName evidence="3">Lipocalin-like domain-containing protein</fullName>
    </recommendedName>
</protein>
<evidence type="ECO:0008006" key="3">
    <source>
        <dbReference type="Google" id="ProtNLM"/>
    </source>
</evidence>
<reference evidence="1 2" key="1">
    <citation type="submission" date="2019-04" db="EMBL/GenBank/DDBJ databases">
        <title>Azoarcus rhizosphaerae sp. nov. isolated from rhizosphere of Ficus religiosa.</title>
        <authorList>
            <person name="Lin S.-Y."/>
            <person name="Hameed A."/>
            <person name="Hsu Y.-H."/>
            <person name="Young C.-C."/>
        </authorList>
    </citation>
    <scope>NUCLEOTIDE SEQUENCE [LARGE SCALE GENOMIC DNA]</scope>
    <source>
        <strain evidence="1 2">CC-YHH848</strain>
    </source>
</reference>
<sequence length="115" mass="12989">MSANLFTGTWRIVWMSAWDQDYVDMEVPGHVTFETARSGRFQFGLVQGQMDCRRQGRRVDFTWEGADEGDEMSGRGIAEIVDGELHGHLYIHLGDYSAFRAVRRSVATDKDGTGL</sequence>
<keyword evidence="2" id="KW-1185">Reference proteome</keyword>
<dbReference type="RefSeq" id="WP_136385640.1">
    <property type="nucleotide sequence ID" value="NZ_SSOD01000011.1"/>
</dbReference>
<gene>
    <name evidence="1" type="ORF">E6O51_14115</name>
</gene>
<organism evidence="1 2">
    <name type="scientific">Pseudothauera rhizosphaerae</name>
    <dbReference type="NCBI Taxonomy" id="2565932"/>
    <lineage>
        <taxon>Bacteria</taxon>
        <taxon>Pseudomonadati</taxon>
        <taxon>Pseudomonadota</taxon>
        <taxon>Betaproteobacteria</taxon>
        <taxon>Rhodocyclales</taxon>
        <taxon>Zoogloeaceae</taxon>
        <taxon>Pseudothauera</taxon>
    </lineage>
</organism>
<dbReference type="EMBL" id="SSOD01000011">
    <property type="protein sequence ID" value="THF60339.1"/>
    <property type="molecule type" value="Genomic_DNA"/>
</dbReference>
<dbReference type="Proteomes" id="UP000307956">
    <property type="component" value="Unassembled WGS sequence"/>
</dbReference>